<dbReference type="EMBL" id="LROS01000004">
    <property type="protein sequence ID" value="OBR96527.1"/>
    <property type="molecule type" value="Genomic_DNA"/>
</dbReference>
<feature type="transmembrane region" description="Helical" evidence="1">
    <location>
        <begin position="107"/>
        <end position="129"/>
    </location>
</feature>
<protein>
    <submittedName>
        <fullName evidence="2">Uncharacterized protein</fullName>
    </submittedName>
</protein>
<sequence>MIEQKNECKVISITLVSAVLFCSLIVISSLLPLANSGPNANKFNSFGMWLSVGIVLLLYIIPLIIYILGIRAVRFVLAFVLVIGILSDFSLIAVVFMSNLFAKNSLYTLMGVICIASLIVNVIWFLVVFRSSSK</sequence>
<evidence type="ECO:0000256" key="1">
    <source>
        <dbReference type="SAM" id="Phobius"/>
    </source>
</evidence>
<dbReference type="RefSeq" id="WP_065076830.1">
    <property type="nucleotide sequence ID" value="NZ_LROS01000004.1"/>
</dbReference>
<comment type="caution">
    <text evidence="2">The sequence shown here is derived from an EMBL/GenBank/DDBJ whole genome shotgun (WGS) entry which is preliminary data.</text>
</comment>
<evidence type="ECO:0000313" key="2">
    <source>
        <dbReference type="EMBL" id="OBR96527.1"/>
    </source>
</evidence>
<dbReference type="InterPro" id="IPR020204">
    <property type="entry name" value="Uncharacterised_YxaJ"/>
</dbReference>
<organism evidence="2 3">
    <name type="scientific">Clostridium ragsdalei P11</name>
    <dbReference type="NCBI Taxonomy" id="1353534"/>
    <lineage>
        <taxon>Bacteria</taxon>
        <taxon>Bacillati</taxon>
        <taxon>Bacillota</taxon>
        <taxon>Clostridia</taxon>
        <taxon>Eubacteriales</taxon>
        <taxon>Clostridiaceae</taxon>
        <taxon>Clostridium</taxon>
    </lineage>
</organism>
<keyword evidence="3" id="KW-1185">Reference proteome</keyword>
<dbReference type="Proteomes" id="UP000093954">
    <property type="component" value="Unassembled WGS sequence"/>
</dbReference>
<gene>
    <name evidence="2" type="ORF">CLRAG_03970</name>
</gene>
<keyword evidence="1" id="KW-1133">Transmembrane helix</keyword>
<keyword evidence="1" id="KW-0472">Membrane</keyword>
<feature type="transmembrane region" description="Helical" evidence="1">
    <location>
        <begin position="46"/>
        <end position="68"/>
    </location>
</feature>
<accession>A0A1A6B2L3</accession>
<reference evidence="2 3" key="1">
    <citation type="journal article" date="2012" name="Front. Microbiol.">
        <title>Draft Genome Sequence of the Virulent Strain 01-B526 of the Fish Pathogen Aeromonas salmonicida.</title>
        <authorList>
            <person name="Charette S.J."/>
            <person name="Brochu F."/>
            <person name="Boyle B."/>
            <person name="Filion G."/>
            <person name="Tanaka K.H."/>
            <person name="Derome N."/>
        </authorList>
    </citation>
    <scope>NUCLEOTIDE SEQUENCE [LARGE SCALE GENOMIC DNA]</scope>
    <source>
        <strain evidence="2 3">P11</strain>
    </source>
</reference>
<name>A0A1A6B2L3_9CLOT</name>
<dbReference type="PATRIC" id="fig|1353534.3.peg.410"/>
<proteinExistence type="predicted"/>
<evidence type="ECO:0000313" key="3">
    <source>
        <dbReference type="Proteomes" id="UP000093954"/>
    </source>
</evidence>
<dbReference type="Pfam" id="PF17369">
    <property type="entry name" value="DUF5391"/>
    <property type="match status" value="1"/>
</dbReference>
<keyword evidence="1" id="KW-0812">Transmembrane</keyword>
<feature type="transmembrane region" description="Helical" evidence="1">
    <location>
        <begin position="75"/>
        <end position="101"/>
    </location>
</feature>
<dbReference type="AlphaFoldDB" id="A0A1A6B2L3"/>
<feature type="transmembrane region" description="Helical" evidence="1">
    <location>
        <begin position="12"/>
        <end position="34"/>
    </location>
</feature>